<evidence type="ECO:0000313" key="1">
    <source>
        <dbReference type="EMBL" id="ACD83651.1"/>
    </source>
</evidence>
<dbReference type="EMBL" id="CP000975">
    <property type="protein sequence ID" value="ACD83651.1"/>
    <property type="molecule type" value="Genomic_DNA"/>
</dbReference>
<evidence type="ECO:0000313" key="2">
    <source>
        <dbReference type="Proteomes" id="UP000009149"/>
    </source>
</evidence>
<name>B3DWE8_METI4</name>
<reference evidence="1 2" key="1">
    <citation type="journal article" date="2008" name="Biol. Direct">
        <title>Complete genome sequence of the extremely acidophilic methanotroph isolate V4, Methylacidiphilum infernorum, a representative of the bacterial phylum Verrucomicrobia.</title>
        <authorList>
            <person name="Hou S."/>
            <person name="Makarova K.S."/>
            <person name="Saw J.H."/>
            <person name="Senin P."/>
            <person name="Ly B.V."/>
            <person name="Zhou Z."/>
            <person name="Ren Y."/>
            <person name="Wang J."/>
            <person name="Galperin M.Y."/>
            <person name="Omelchenko M.V."/>
            <person name="Wolf Y.I."/>
            <person name="Yutin N."/>
            <person name="Koonin E.V."/>
            <person name="Stott M.B."/>
            <person name="Mountain B.W."/>
            <person name="Crowe M.A."/>
            <person name="Smirnova A.V."/>
            <person name="Dunfield P.F."/>
            <person name="Feng L."/>
            <person name="Wang L."/>
            <person name="Alam M."/>
        </authorList>
    </citation>
    <scope>NUCLEOTIDE SEQUENCE [LARGE SCALE GENOMIC DNA]</scope>
    <source>
        <strain evidence="2">Isolate V4</strain>
    </source>
</reference>
<accession>B3DWE8</accession>
<gene>
    <name evidence="1" type="ordered locus">Minf_1597</name>
</gene>
<organism evidence="1 2">
    <name type="scientific">Methylacidiphilum infernorum (isolate V4)</name>
    <name type="common">Methylokorus infernorum (strain V4)</name>
    <dbReference type="NCBI Taxonomy" id="481448"/>
    <lineage>
        <taxon>Bacteria</taxon>
        <taxon>Pseudomonadati</taxon>
        <taxon>Verrucomicrobiota</taxon>
        <taxon>Methylacidiphilae</taxon>
        <taxon>Methylacidiphilales</taxon>
        <taxon>Methylacidiphilaceae</taxon>
        <taxon>Methylacidiphilum (ex Ratnadevi et al. 2023)</taxon>
    </lineage>
</organism>
<dbReference type="KEGG" id="min:Minf_1597"/>
<sequence>MGQLGRHIPQWMHFCRIDRSKVEREELELMLFIQS</sequence>
<dbReference type="HOGENOM" id="CLU_3365856_0_0_0"/>
<protein>
    <submittedName>
        <fullName evidence="1">Uncharacterized protein</fullName>
    </submittedName>
</protein>
<dbReference type="Proteomes" id="UP000009149">
    <property type="component" value="Chromosome"/>
</dbReference>
<dbReference type="AlphaFoldDB" id="B3DWE8"/>
<proteinExistence type="predicted"/>